<evidence type="ECO:0000256" key="8">
    <source>
        <dbReference type="ARBA" id="ARBA00023235"/>
    </source>
</evidence>
<feature type="region of interest" description="Disordered" evidence="9">
    <location>
        <begin position="1142"/>
        <end position="1187"/>
    </location>
</feature>
<keyword evidence="6" id="KW-0238">DNA-binding</keyword>
<evidence type="ECO:0000256" key="7">
    <source>
        <dbReference type="ARBA" id="ARBA00023204"/>
    </source>
</evidence>
<dbReference type="GO" id="GO:0006281">
    <property type="term" value="P:DNA repair"/>
    <property type="evidence" value="ECO:0007669"/>
    <property type="project" value="UniProtKB-KW"/>
</dbReference>
<evidence type="ECO:0000256" key="4">
    <source>
        <dbReference type="ARBA" id="ARBA00022806"/>
    </source>
</evidence>
<sequence length="1486" mass="161864">MAHSFHPAVQRWFARTFAAPTPAQEQAWPAIQSGRHTLVAAPTGSGKTLTAFLAALDALVREGLQAGGVLPDETRVLYVSPLKALSNDIHLNLDAPLAGIRAQLAQLGLPDVAIRTAVRTGDTPQRERAAARKRPPHVLVTTPESLYVLLGSDSGRAALRHVRTVIVDEIHALAANKRGSHLALTLERLAHLCERPPTRIGLSATQKPIEQVARFLVGTRHVHQDTADCAIVDIGYTRQRDLALELPPTPLSAVMSGDQLQQVFERIAQLVRAHRTTLVFVNTRRMAERVTRHLGELLGNQAVAAHHGSLAREARLLAEQRLKAGQLQVLVATASLELGLDIGEVDLVCQIGSPRSIATFLQRAGRSGHAVGGTPKARLFPQSRDELVECAALLDAIARGELDALHLLQAPRDVLAQQIVAEVATQEWDEDALFNLVRGAWPYARLARADFDAVVRMLSEGFSTRHGQRAGYLHRDAVHGRLRQRRGARMTALTSGGTIPETGDYAVVLEPQAQTIGTVNEDFAVESLAGDVFQLGNASYRILRVEAGRVRVEDARGAAPNIPFWLGEAPGRSDELSQAVSRLRTQVAQAIEQGGREAVQPMLMRALALDAEPARQIADYLGSARTALGTLPTQQQLVMERFFDASGGTQLVIHSPYGSRLNRAWGLALRKRFCRTFNFELQAAATEDAIVLSLSTSHSFALEEVWHYLKSASALEVLVQALLDAPLFGVRWRWNATNALALPRFSGGRKTAPQLQRMKSQDLLAAVFPDQLACLENLAGERQIPDHPLVAQTLEDCLHQAMDADGWLALLRRMEAGEVKLLARDLAAPSPLAAEALNAKPYAFLDDAPLEERRTQAVQARRYSDPDSADDLGRLDPEAIAAVRAEAWPQVRDADELHEALTGLGLLTPAEVAANPGWAAWLAELAAAGRAAQLVDADRTPGLWVGAERLAQFGPLYPGARPEPQITVPRGYAVADWQPETALRELLRARLSGFGPMPAALLAADLQLPLAQVQLALLALQAEGFVIAGRFSPGATQDEWCERHLLARIHRYTLGRLRREIEPVPVRDYARFLFQWQHLDADSRVAGPEALAGVLAQLEGFEAQAAVWESEILSARVRDYAPSWLDELCSAGRLLWTRLRPPPATASPPIPSSPRTRRPSALRSAPSDAIASPPAQPPSRGTVGNSLRSTPILLLPRRSAAHWTRLVPAGEGQAALGSRAQRVADYLAAHGASFFDEIAEGARLLSTELEDALSELVARGRAHCDSFGGLRALLVPASRRPSALSRKRRRVPLFGIQDTGRWALVRARQVPDADQAQGRALMAEARGESVEHIARIVLQRYGVIAWRLLEREAVWLPPWRELVRVYQRLEARGEIRGGRFIDGLSGEQFALPEAIGLLRQIRHRPHDGRLLSLSASDPANLLGSVLPGERVARVPGNRVLFRDGVPIATWVTEHFNALVSLDPQTQAAALAALSGRQARLQASMAG</sequence>
<dbReference type="InterPro" id="IPR013701">
    <property type="entry name" value="Lhr-like_DEAD/DEAH_assoc"/>
</dbReference>
<evidence type="ECO:0000256" key="1">
    <source>
        <dbReference type="ARBA" id="ARBA00022741"/>
    </source>
</evidence>
<keyword evidence="13" id="KW-1185">Reference proteome</keyword>
<feature type="domain" description="Helicase ATP-binding" evidence="10">
    <location>
        <begin position="28"/>
        <end position="224"/>
    </location>
</feature>
<gene>
    <name evidence="12" type="ordered locus">DSC_07445</name>
</gene>
<dbReference type="PROSITE" id="PS51192">
    <property type="entry name" value="HELICASE_ATP_BIND_1"/>
    <property type="match status" value="1"/>
</dbReference>
<dbReference type="KEGG" id="psd:DSC_07445"/>
<dbReference type="InterPro" id="IPR055367">
    <property type="entry name" value="WH4_Lhr"/>
</dbReference>
<dbReference type="OrthoDB" id="9815222at2"/>
<dbReference type="Pfam" id="PF00271">
    <property type="entry name" value="Helicase_C"/>
    <property type="match status" value="1"/>
</dbReference>
<evidence type="ECO:0000313" key="13">
    <source>
        <dbReference type="Proteomes" id="UP000005870"/>
    </source>
</evidence>
<dbReference type="SMART" id="SM00490">
    <property type="entry name" value="HELICc"/>
    <property type="match status" value="1"/>
</dbReference>
<evidence type="ECO:0000313" key="12">
    <source>
        <dbReference type="EMBL" id="AER56140.1"/>
    </source>
</evidence>
<dbReference type="GO" id="GO:0005524">
    <property type="term" value="F:ATP binding"/>
    <property type="evidence" value="ECO:0007669"/>
    <property type="project" value="UniProtKB-KW"/>
</dbReference>
<dbReference type="PANTHER" id="PTHR47962:SF5">
    <property type="entry name" value="ATP-DEPENDENT HELICASE LHR-RELATED"/>
    <property type="match status" value="1"/>
</dbReference>
<dbReference type="GO" id="GO:0016887">
    <property type="term" value="F:ATP hydrolysis activity"/>
    <property type="evidence" value="ECO:0007669"/>
    <property type="project" value="TreeGrafter"/>
</dbReference>
<dbReference type="InterPro" id="IPR014001">
    <property type="entry name" value="Helicase_ATP-bd"/>
</dbReference>
<accession>G7UT75</accession>
<reference evidence="12 13" key="1">
    <citation type="journal article" date="2012" name="J. Bacteriol.">
        <title>Complete Genome Sequence of the BTEX-Degrading Bacterium Pseudoxanthomonas spadix BD-a59.</title>
        <authorList>
            <person name="Lee S.H."/>
            <person name="Jin H.M."/>
            <person name="Lee H.J."/>
            <person name="Kim J.M."/>
            <person name="Jeon C.O."/>
        </authorList>
    </citation>
    <scope>NUCLEOTIDE SEQUENCE [LARGE SCALE GENOMIC DNA]</scope>
    <source>
        <strain evidence="12 13">BD-a59</strain>
    </source>
</reference>
<feature type="compositionally biased region" description="Pro residues" evidence="9">
    <location>
        <begin position="1142"/>
        <end position="1152"/>
    </location>
</feature>
<dbReference type="SUPFAM" id="SSF52540">
    <property type="entry name" value="P-loop containing nucleoside triphosphate hydrolases"/>
    <property type="match status" value="1"/>
</dbReference>
<keyword evidence="1" id="KW-0547">Nucleotide-binding</keyword>
<dbReference type="STRING" id="1045855.DSC_07445"/>
<evidence type="ECO:0000256" key="6">
    <source>
        <dbReference type="ARBA" id="ARBA00023125"/>
    </source>
</evidence>
<evidence type="ECO:0000256" key="9">
    <source>
        <dbReference type="SAM" id="MobiDB-lite"/>
    </source>
</evidence>
<organism evidence="12 13">
    <name type="scientific">Pseudoxanthomonas spadix (strain BD-a59)</name>
    <dbReference type="NCBI Taxonomy" id="1045855"/>
    <lineage>
        <taxon>Bacteria</taxon>
        <taxon>Pseudomonadati</taxon>
        <taxon>Pseudomonadota</taxon>
        <taxon>Gammaproteobacteria</taxon>
        <taxon>Lysobacterales</taxon>
        <taxon>Lysobacteraceae</taxon>
        <taxon>Pseudoxanthomonas</taxon>
    </lineage>
</organism>
<feature type="compositionally biased region" description="Low complexity" evidence="9">
    <location>
        <begin position="1161"/>
        <end position="1173"/>
    </location>
</feature>
<keyword evidence="4 12" id="KW-0347">Helicase</keyword>
<keyword evidence="8" id="KW-0413">Isomerase</keyword>
<evidence type="ECO:0000256" key="2">
    <source>
        <dbReference type="ARBA" id="ARBA00022763"/>
    </source>
</evidence>
<dbReference type="GO" id="GO:0003677">
    <property type="term" value="F:DNA binding"/>
    <property type="evidence" value="ECO:0007669"/>
    <property type="project" value="UniProtKB-KW"/>
</dbReference>
<evidence type="ECO:0000256" key="5">
    <source>
        <dbReference type="ARBA" id="ARBA00022840"/>
    </source>
</evidence>
<dbReference type="eggNOG" id="COG1201">
    <property type="taxonomic scope" value="Bacteria"/>
</dbReference>
<dbReference type="Pfam" id="PF23235">
    <property type="entry name" value="WHD_3rd_Lhr"/>
    <property type="match status" value="1"/>
</dbReference>
<dbReference type="SMART" id="SM00487">
    <property type="entry name" value="DEXDc"/>
    <property type="match status" value="1"/>
</dbReference>
<proteinExistence type="predicted"/>
<keyword evidence="5" id="KW-0067">ATP-binding</keyword>
<dbReference type="Pfam" id="PF08494">
    <property type="entry name" value="DEAD_assoc"/>
    <property type="match status" value="1"/>
</dbReference>
<dbReference type="InterPro" id="IPR001650">
    <property type="entry name" value="Helicase_C-like"/>
</dbReference>
<keyword evidence="7" id="KW-0234">DNA repair</keyword>
<dbReference type="InterPro" id="IPR027417">
    <property type="entry name" value="P-loop_NTPase"/>
</dbReference>
<feature type="domain" description="Helicase C-terminal" evidence="11">
    <location>
        <begin position="259"/>
        <end position="431"/>
    </location>
</feature>
<evidence type="ECO:0000259" key="11">
    <source>
        <dbReference type="PROSITE" id="PS51194"/>
    </source>
</evidence>
<dbReference type="Pfam" id="PF23234">
    <property type="entry name" value="WHD_4th_Lhr"/>
    <property type="match status" value="1"/>
</dbReference>
<dbReference type="InterPro" id="IPR045628">
    <property type="entry name" value="Lhr_WH_dom"/>
</dbReference>
<dbReference type="Gene3D" id="3.40.50.300">
    <property type="entry name" value="P-loop containing nucleotide triphosphate hydrolases"/>
    <property type="match status" value="2"/>
</dbReference>
<dbReference type="PROSITE" id="PS51194">
    <property type="entry name" value="HELICASE_CTER"/>
    <property type="match status" value="1"/>
</dbReference>
<dbReference type="CDD" id="cd18796">
    <property type="entry name" value="SF2_C_LHR"/>
    <property type="match status" value="1"/>
</dbReference>
<dbReference type="InterPro" id="IPR011545">
    <property type="entry name" value="DEAD/DEAH_box_helicase_dom"/>
</dbReference>
<dbReference type="InterPro" id="IPR052511">
    <property type="entry name" value="ATP-dep_Helicase"/>
</dbReference>
<dbReference type="CDD" id="cd17922">
    <property type="entry name" value="DEXHc_LHR-like"/>
    <property type="match status" value="1"/>
</dbReference>
<evidence type="ECO:0000259" key="10">
    <source>
        <dbReference type="PROSITE" id="PS51192"/>
    </source>
</evidence>
<dbReference type="Pfam" id="PF00270">
    <property type="entry name" value="DEAD"/>
    <property type="match status" value="1"/>
</dbReference>
<dbReference type="EMBL" id="CP003093">
    <property type="protein sequence ID" value="AER56140.1"/>
    <property type="molecule type" value="Genomic_DNA"/>
</dbReference>
<protein>
    <submittedName>
        <fullName evidence="12">ATP-dependent DNA helicase</fullName>
    </submittedName>
</protein>
<evidence type="ECO:0000256" key="3">
    <source>
        <dbReference type="ARBA" id="ARBA00022801"/>
    </source>
</evidence>
<dbReference type="GO" id="GO:0004386">
    <property type="term" value="F:helicase activity"/>
    <property type="evidence" value="ECO:0007669"/>
    <property type="project" value="UniProtKB-KW"/>
</dbReference>
<dbReference type="HOGENOM" id="CLU_002025_3_1_6"/>
<dbReference type="Pfam" id="PF19306">
    <property type="entry name" value="WHD_Lhr"/>
    <property type="match status" value="1"/>
</dbReference>
<name>G7UT75_PSEUP</name>
<dbReference type="PANTHER" id="PTHR47962">
    <property type="entry name" value="ATP-DEPENDENT HELICASE LHR-RELATED-RELATED"/>
    <property type="match status" value="1"/>
</dbReference>
<dbReference type="InterPro" id="IPR055368">
    <property type="entry name" value="WH3_Lhr"/>
</dbReference>
<dbReference type="Proteomes" id="UP000005870">
    <property type="component" value="Chromosome"/>
</dbReference>
<keyword evidence="3" id="KW-0378">Hydrolase</keyword>
<keyword evidence="2" id="KW-0227">DNA damage</keyword>